<dbReference type="AlphaFoldDB" id="A0A4R0S315"/>
<evidence type="ECO:0000313" key="3">
    <source>
        <dbReference type="Proteomes" id="UP000292702"/>
    </source>
</evidence>
<evidence type="ECO:0000259" key="1">
    <source>
        <dbReference type="Pfam" id="PF12680"/>
    </source>
</evidence>
<protein>
    <recommendedName>
        <fullName evidence="1">SnoaL-like domain-containing protein</fullName>
    </recommendedName>
</protein>
<dbReference type="EMBL" id="RWJN01000012">
    <property type="protein sequence ID" value="TCD70954.1"/>
    <property type="molecule type" value="Genomic_DNA"/>
</dbReference>
<dbReference type="STRING" id="92696.A0A4R0S315"/>
<dbReference type="OrthoDB" id="3758478at2759"/>
<dbReference type="InterPro" id="IPR032710">
    <property type="entry name" value="NTF2-like_dom_sf"/>
</dbReference>
<dbReference type="Proteomes" id="UP000292702">
    <property type="component" value="Unassembled WGS sequence"/>
</dbReference>
<accession>A0A4R0S315</accession>
<gene>
    <name evidence="2" type="ORF">EIP91_000861</name>
</gene>
<dbReference type="InterPro" id="IPR037401">
    <property type="entry name" value="SnoaL-like"/>
</dbReference>
<keyword evidence="3" id="KW-1185">Reference proteome</keyword>
<dbReference type="Pfam" id="PF12680">
    <property type="entry name" value="SnoaL_2"/>
    <property type="match status" value="1"/>
</dbReference>
<dbReference type="Gene3D" id="3.10.450.50">
    <property type="match status" value="1"/>
</dbReference>
<proteinExistence type="predicted"/>
<organism evidence="2 3">
    <name type="scientific">Steccherinum ochraceum</name>
    <dbReference type="NCBI Taxonomy" id="92696"/>
    <lineage>
        <taxon>Eukaryota</taxon>
        <taxon>Fungi</taxon>
        <taxon>Dikarya</taxon>
        <taxon>Basidiomycota</taxon>
        <taxon>Agaricomycotina</taxon>
        <taxon>Agaricomycetes</taxon>
        <taxon>Polyporales</taxon>
        <taxon>Steccherinaceae</taxon>
        <taxon>Steccherinum</taxon>
    </lineage>
</organism>
<evidence type="ECO:0000313" key="2">
    <source>
        <dbReference type="EMBL" id="TCD70954.1"/>
    </source>
</evidence>
<comment type="caution">
    <text evidence="2">The sequence shown here is derived from an EMBL/GenBank/DDBJ whole genome shotgun (WGS) entry which is preliminary data.</text>
</comment>
<sequence>MPSGIFPSSNLPSPLSPQLQTCVSWLEAITTADFDSLERLVTDDYTHTFLPPELNSTKLIGKKMFLEFFRGELKDFASFGMTINEVEETPGEVVWQLSSDTMTTGGYHYTNEYTVVISVSKQVDGTHQVAGVRETFKHPELLAALQRAIAGQKV</sequence>
<name>A0A4R0S315_9APHY</name>
<dbReference type="SUPFAM" id="SSF54427">
    <property type="entry name" value="NTF2-like"/>
    <property type="match status" value="1"/>
</dbReference>
<feature type="domain" description="SnoaL-like" evidence="1">
    <location>
        <begin position="25"/>
        <end position="119"/>
    </location>
</feature>
<reference evidence="2 3" key="1">
    <citation type="submission" date="2018-11" db="EMBL/GenBank/DDBJ databases">
        <title>Genome assembly of Steccherinum ochraceum LE-BIN_3174, the white-rot fungus of the Steccherinaceae family (The Residual Polyporoid clade, Polyporales, Basidiomycota).</title>
        <authorList>
            <person name="Fedorova T.V."/>
            <person name="Glazunova O.A."/>
            <person name="Landesman E.O."/>
            <person name="Moiseenko K.V."/>
            <person name="Psurtseva N.V."/>
            <person name="Savinova O.S."/>
            <person name="Shakhova N.V."/>
            <person name="Tyazhelova T.V."/>
            <person name="Vasina D.V."/>
        </authorList>
    </citation>
    <scope>NUCLEOTIDE SEQUENCE [LARGE SCALE GENOMIC DNA]</scope>
    <source>
        <strain evidence="2 3">LE-BIN_3174</strain>
    </source>
</reference>